<gene>
    <name evidence="8" type="ORF">MU848_12965</name>
</gene>
<accession>A0ABT0DZF0</accession>
<keyword evidence="6" id="KW-0560">Oxidoreductase</keyword>
<dbReference type="CDD" id="cd05254">
    <property type="entry name" value="dTDP_HR_like_SDR_e"/>
    <property type="match status" value="1"/>
</dbReference>
<evidence type="ECO:0000256" key="6">
    <source>
        <dbReference type="RuleBase" id="RU364082"/>
    </source>
</evidence>
<sequence length="729" mass="81084">MTEYPQLWGGLECTVNRVHEHYGDQIRLSGHQDRLEDLDRFAELGIKAIRYPVLWERTSPDHPDQCDWAWSDQRLSRLRELGVRVIAGLIHHGSGPRYTSLVSDNFAEGLATHARHVAERYPWIEDWTPVNEPLTTARFSALYGHWYPHLRSERDFWLALLNQVDATRLSMRAIRRINPAARLIQTDDLGRTYATAALRDQATFDNMRRWTGWDLLCGKIDRSDPFWKRIAAFGLEHRLQTILDDPCPPDVIGINHYLTSDRFLDHRLQRYPRHLHGGSETQLYADVEAVRVLDPPSQGLEGAIREAWERYRLPVAITEVHNGCTREEQLRWMAQAWDVATRLNDQRVPVEAVTIWSLLGSTGWNTLLTRPGVYEPGVWDVSSGQPRPTAMASLVKALATKAARPPVTTEAGWWHRPVRMVHPPVQRPAPITQHIAGSRGPTSPRPLLICGATGTLGQAMARACSLRNIPFILTSRQDLDLSDRASIGAALERLRPWAVVNAAGWVRVDEAETEESACMLANALGAIALAEACEREGIPTLSFSSDLVFDGTKGSAYVESDAVSPCNSYGRSKAQMEAGIAELSGQHLIARTAAFFSPYDQYNFATAVVSALARGEEFHAASDLVVSPTYVPHLVTASLDLLIDGEAGLWHLTNGQALSWADFAKSIAEICGHDPSRVHAVAHHAFGWPAPRPANVALATAQGPQLPSLLSAMEHFAQHFREQSMQNAA</sequence>
<keyword evidence="6" id="KW-0521">NADP</keyword>
<organism evidence="8 9">
    <name type="scientific">Sphingobium agri</name>
    <dbReference type="NCBI Taxonomy" id="2933566"/>
    <lineage>
        <taxon>Bacteria</taxon>
        <taxon>Pseudomonadati</taxon>
        <taxon>Pseudomonadota</taxon>
        <taxon>Alphaproteobacteria</taxon>
        <taxon>Sphingomonadales</taxon>
        <taxon>Sphingomonadaceae</taxon>
        <taxon>Sphingobium</taxon>
    </lineage>
</organism>
<dbReference type="InterPro" id="IPR005913">
    <property type="entry name" value="dTDP_dehydrorham_reduct"/>
</dbReference>
<evidence type="ECO:0000256" key="4">
    <source>
        <dbReference type="ARBA" id="ARBA00017099"/>
    </source>
</evidence>
<comment type="caution">
    <text evidence="8">The sequence shown here is derived from an EMBL/GenBank/DDBJ whole genome shotgun (WGS) entry which is preliminary data.</text>
</comment>
<dbReference type="Proteomes" id="UP001203512">
    <property type="component" value="Unassembled WGS sequence"/>
</dbReference>
<comment type="pathway">
    <text evidence="1 6">Carbohydrate biosynthesis; dTDP-L-rhamnose biosynthesis.</text>
</comment>
<comment type="catalytic activity">
    <reaction evidence="5 6">
        <text>dTDP-beta-L-rhamnose + NADP(+) = dTDP-4-dehydro-beta-L-rhamnose + NADPH + H(+)</text>
        <dbReference type="Rhea" id="RHEA:21796"/>
        <dbReference type="ChEBI" id="CHEBI:15378"/>
        <dbReference type="ChEBI" id="CHEBI:57510"/>
        <dbReference type="ChEBI" id="CHEBI:57783"/>
        <dbReference type="ChEBI" id="CHEBI:58349"/>
        <dbReference type="ChEBI" id="CHEBI:62830"/>
        <dbReference type="EC" id="1.1.1.133"/>
    </reaction>
</comment>
<evidence type="ECO:0000256" key="5">
    <source>
        <dbReference type="ARBA" id="ARBA00048200"/>
    </source>
</evidence>
<dbReference type="PANTHER" id="PTHR10491">
    <property type="entry name" value="DTDP-4-DEHYDRORHAMNOSE REDUCTASE"/>
    <property type="match status" value="1"/>
</dbReference>
<name>A0ABT0DZF0_9SPHN</name>
<dbReference type="RefSeq" id="WP_247232907.1">
    <property type="nucleotide sequence ID" value="NZ_JALKHS010000010.1"/>
</dbReference>
<dbReference type="Gene3D" id="3.20.20.80">
    <property type="entry name" value="Glycosidases"/>
    <property type="match status" value="1"/>
</dbReference>
<evidence type="ECO:0000313" key="9">
    <source>
        <dbReference type="Proteomes" id="UP001203512"/>
    </source>
</evidence>
<dbReference type="SUPFAM" id="SSF51445">
    <property type="entry name" value="(Trans)glycosidases"/>
    <property type="match status" value="1"/>
</dbReference>
<keyword evidence="9" id="KW-1185">Reference proteome</keyword>
<comment type="cofactor">
    <cofactor evidence="6">
        <name>Mg(2+)</name>
        <dbReference type="ChEBI" id="CHEBI:18420"/>
    </cofactor>
    <text evidence="6">Binds 1 Mg(2+) ion per monomer.</text>
</comment>
<dbReference type="Gene3D" id="3.90.25.10">
    <property type="entry name" value="UDP-galactose 4-epimerase, domain 1"/>
    <property type="match status" value="1"/>
</dbReference>
<evidence type="ECO:0000313" key="8">
    <source>
        <dbReference type="EMBL" id="MCK0532494.1"/>
    </source>
</evidence>
<evidence type="ECO:0000256" key="2">
    <source>
        <dbReference type="ARBA" id="ARBA00010944"/>
    </source>
</evidence>
<dbReference type="EC" id="1.1.1.133" evidence="3 6"/>
<dbReference type="InterPro" id="IPR036291">
    <property type="entry name" value="NAD(P)-bd_dom_sf"/>
</dbReference>
<dbReference type="InterPro" id="IPR029903">
    <property type="entry name" value="RmlD-like-bd"/>
</dbReference>
<reference evidence="8 9" key="1">
    <citation type="submission" date="2022-04" db="EMBL/GenBank/DDBJ databases">
        <authorList>
            <person name="Huq M.A."/>
        </authorList>
    </citation>
    <scope>NUCLEOTIDE SEQUENCE [LARGE SCALE GENOMIC DNA]</scope>
    <source>
        <strain evidence="8 9">MAH-33</strain>
    </source>
</reference>
<dbReference type="EMBL" id="JALKHS010000010">
    <property type="protein sequence ID" value="MCK0532494.1"/>
    <property type="molecule type" value="Genomic_DNA"/>
</dbReference>
<dbReference type="InterPro" id="IPR017853">
    <property type="entry name" value="GH"/>
</dbReference>
<dbReference type="PANTHER" id="PTHR10491:SF4">
    <property type="entry name" value="METHIONINE ADENOSYLTRANSFERASE 2 SUBUNIT BETA"/>
    <property type="match status" value="1"/>
</dbReference>
<feature type="domain" description="RmlD-like substrate binding" evidence="7">
    <location>
        <begin position="447"/>
        <end position="702"/>
    </location>
</feature>
<evidence type="ECO:0000256" key="1">
    <source>
        <dbReference type="ARBA" id="ARBA00004781"/>
    </source>
</evidence>
<proteinExistence type="inferred from homology"/>
<comment type="similarity">
    <text evidence="2 6">Belongs to the dTDP-4-dehydrorhamnose reductase family.</text>
</comment>
<dbReference type="Gene3D" id="3.40.50.720">
    <property type="entry name" value="NAD(P)-binding Rossmann-like Domain"/>
    <property type="match status" value="1"/>
</dbReference>
<protein>
    <recommendedName>
        <fullName evidence="4 6">dTDP-4-dehydrorhamnose reductase</fullName>
        <ecNumber evidence="3 6">1.1.1.133</ecNumber>
    </recommendedName>
</protein>
<evidence type="ECO:0000259" key="7">
    <source>
        <dbReference type="Pfam" id="PF04321"/>
    </source>
</evidence>
<comment type="function">
    <text evidence="6">Catalyzes the reduction of dTDP-6-deoxy-L-lyxo-4-hexulose to yield dTDP-L-rhamnose.</text>
</comment>
<dbReference type="Pfam" id="PF04321">
    <property type="entry name" value="RmlD_sub_bind"/>
    <property type="match status" value="1"/>
</dbReference>
<dbReference type="SUPFAM" id="SSF51735">
    <property type="entry name" value="NAD(P)-binding Rossmann-fold domains"/>
    <property type="match status" value="1"/>
</dbReference>
<evidence type="ECO:0000256" key="3">
    <source>
        <dbReference type="ARBA" id="ARBA00012929"/>
    </source>
</evidence>